<gene>
    <name evidence="1" type="ORF">UFOVP499_19</name>
</gene>
<reference evidence="1" key="1">
    <citation type="submission" date="2020-04" db="EMBL/GenBank/DDBJ databases">
        <authorList>
            <person name="Chiriac C."/>
            <person name="Salcher M."/>
            <person name="Ghai R."/>
            <person name="Kavagutti S V."/>
        </authorList>
    </citation>
    <scope>NUCLEOTIDE SEQUENCE</scope>
</reference>
<protein>
    <submittedName>
        <fullName evidence="1">Uncharacterized protein</fullName>
    </submittedName>
</protein>
<dbReference type="EMBL" id="LR796474">
    <property type="protein sequence ID" value="CAB4146745.1"/>
    <property type="molecule type" value="Genomic_DNA"/>
</dbReference>
<accession>A0A6J5MI43</accession>
<proteinExistence type="predicted"/>
<evidence type="ECO:0000313" key="1">
    <source>
        <dbReference type="EMBL" id="CAB4146745.1"/>
    </source>
</evidence>
<organism evidence="1">
    <name type="scientific">uncultured Caudovirales phage</name>
    <dbReference type="NCBI Taxonomy" id="2100421"/>
    <lineage>
        <taxon>Viruses</taxon>
        <taxon>Duplodnaviria</taxon>
        <taxon>Heunggongvirae</taxon>
        <taxon>Uroviricota</taxon>
        <taxon>Caudoviricetes</taxon>
        <taxon>Peduoviridae</taxon>
        <taxon>Maltschvirus</taxon>
        <taxon>Maltschvirus maltsch</taxon>
    </lineage>
</organism>
<sequence length="66" mass="7095">MKPQELYKGIKVVATDLPNATVYTVKAVKNFTVELLYTTPSGKVVAAGVLDACFLKLPTIQQLANA</sequence>
<name>A0A6J5MI43_9CAUD</name>